<sequence length="74" mass="8294">MSFELPAVYTDRARALLNAVYKAWVFGGMGSWNDSPPYAAHLQGREQDYDRLSARLYETLLQCARGAVNSVVLL</sequence>
<protein>
    <submittedName>
        <fullName evidence="1">Uncharacterized protein</fullName>
    </submittedName>
</protein>
<evidence type="ECO:0000313" key="1">
    <source>
        <dbReference type="EMBL" id="ASA26276.1"/>
    </source>
</evidence>
<dbReference type="EMBL" id="CP021780">
    <property type="protein sequence ID" value="ASA26276.1"/>
    <property type="molecule type" value="Genomic_DNA"/>
</dbReference>
<dbReference type="OrthoDB" id="5377797at2"/>
<organism evidence="1 2">
    <name type="scientific">Paenibacillus donghaensis</name>
    <dbReference type="NCBI Taxonomy" id="414771"/>
    <lineage>
        <taxon>Bacteria</taxon>
        <taxon>Bacillati</taxon>
        <taxon>Bacillota</taxon>
        <taxon>Bacilli</taxon>
        <taxon>Bacillales</taxon>
        <taxon>Paenibacillaceae</taxon>
        <taxon>Paenibacillus</taxon>
    </lineage>
</organism>
<proteinExistence type="predicted"/>
<dbReference type="KEGG" id="pdh:B9T62_10710"/>
<dbReference type="AlphaFoldDB" id="A0A2Z2KHI9"/>
<accession>A0A2Z2KHI9</accession>
<reference evidence="1 2" key="1">
    <citation type="submission" date="2017-06" db="EMBL/GenBank/DDBJ databases">
        <title>Complete genome sequence of Paenibacillus donghaensis KCTC 13049T isolated from East Sea sediment, South Korea.</title>
        <authorList>
            <person name="Jung B.K."/>
            <person name="Hong S.-J."/>
            <person name="Shin J.-H."/>
        </authorList>
    </citation>
    <scope>NUCLEOTIDE SEQUENCE [LARGE SCALE GENOMIC DNA]</scope>
    <source>
        <strain evidence="1 2">KCTC 13049</strain>
    </source>
</reference>
<name>A0A2Z2KHI9_9BACL</name>
<keyword evidence="2" id="KW-1185">Reference proteome</keyword>
<dbReference type="Proteomes" id="UP000249890">
    <property type="component" value="Chromosome"/>
</dbReference>
<gene>
    <name evidence="1" type="ORF">B9T62_10710</name>
</gene>
<evidence type="ECO:0000313" key="2">
    <source>
        <dbReference type="Proteomes" id="UP000249890"/>
    </source>
</evidence>